<dbReference type="InterPro" id="IPR003754">
    <property type="entry name" value="4pyrrol_synth_uPrphyn_synth"/>
</dbReference>
<evidence type="ECO:0000313" key="2">
    <source>
        <dbReference type="EMBL" id="TFY50772.1"/>
    </source>
</evidence>
<name>A0A4Y9XM11_9AGAM</name>
<dbReference type="UniPathway" id="UPA00251">
    <property type="reaction ID" value="UER00320"/>
</dbReference>
<dbReference type="InterPro" id="IPR036108">
    <property type="entry name" value="4pyrrol_syn_uPrphyn_synt_sf"/>
</dbReference>
<dbReference type="AlphaFoldDB" id="A0A4Y9XM11"/>
<dbReference type="Gene3D" id="3.40.50.10090">
    <property type="match status" value="2"/>
</dbReference>
<proteinExistence type="predicted"/>
<dbReference type="PANTHER" id="PTHR12390:SF0">
    <property type="entry name" value="UROPORPHYRINOGEN-III SYNTHASE"/>
    <property type="match status" value="1"/>
</dbReference>
<dbReference type="GO" id="GO:0005829">
    <property type="term" value="C:cytosol"/>
    <property type="evidence" value="ECO:0007669"/>
    <property type="project" value="TreeGrafter"/>
</dbReference>
<dbReference type="Proteomes" id="UP000298327">
    <property type="component" value="Unassembled WGS sequence"/>
</dbReference>
<dbReference type="Pfam" id="PF02602">
    <property type="entry name" value="HEM4"/>
    <property type="match status" value="1"/>
</dbReference>
<keyword evidence="3" id="KW-1185">Reference proteome</keyword>
<dbReference type="EMBL" id="SEOQ01001706">
    <property type="protein sequence ID" value="TFY50772.1"/>
    <property type="molecule type" value="Genomic_DNA"/>
</dbReference>
<comment type="caution">
    <text evidence="2">The sequence shown here is derived from an EMBL/GenBank/DDBJ whole genome shotgun (WGS) entry which is preliminary data.</text>
</comment>
<dbReference type="STRING" id="205917.A0A4Y9XM11"/>
<sequence>MRATRVRAKADEDHPQADWRSTPFYAVGPSTASCLASIAVHAPTLARLCPTDIRGGAETGTAELLARFILRDADIAPSARLLYLTGDKNRETLPALLDAGEVALRTLQVYATRGAAGFEGALVHVLESVPEEKREQAWWDRVLRAVRRGARHTVPARAFRAARRWRPAVRAACARGGDWADDGGVSGAGARAACRGGAREAQRGGAGGRA</sequence>
<organism evidence="2 3">
    <name type="scientific">Dentipellis fragilis</name>
    <dbReference type="NCBI Taxonomy" id="205917"/>
    <lineage>
        <taxon>Eukaryota</taxon>
        <taxon>Fungi</taxon>
        <taxon>Dikarya</taxon>
        <taxon>Basidiomycota</taxon>
        <taxon>Agaricomycotina</taxon>
        <taxon>Agaricomycetes</taxon>
        <taxon>Russulales</taxon>
        <taxon>Hericiaceae</taxon>
        <taxon>Dentipellis</taxon>
    </lineage>
</organism>
<evidence type="ECO:0000313" key="3">
    <source>
        <dbReference type="Proteomes" id="UP000298327"/>
    </source>
</evidence>
<dbReference type="OrthoDB" id="5595751at2759"/>
<reference evidence="2 3" key="1">
    <citation type="submission" date="2019-02" db="EMBL/GenBank/DDBJ databases">
        <title>Genome sequencing of the rare red list fungi Dentipellis fragilis.</title>
        <authorList>
            <person name="Buettner E."/>
            <person name="Kellner H."/>
        </authorList>
    </citation>
    <scope>NUCLEOTIDE SEQUENCE [LARGE SCALE GENOMIC DNA]</scope>
    <source>
        <strain evidence="2 3">DSM 105465</strain>
    </source>
</reference>
<dbReference type="GO" id="GO:0006780">
    <property type="term" value="P:uroporphyrinogen III biosynthetic process"/>
    <property type="evidence" value="ECO:0007669"/>
    <property type="project" value="InterPro"/>
</dbReference>
<feature type="domain" description="Tetrapyrrole biosynthesis uroporphyrinogen III synthase" evidence="1">
    <location>
        <begin position="11"/>
        <end position="117"/>
    </location>
</feature>
<dbReference type="SUPFAM" id="SSF69618">
    <property type="entry name" value="HemD-like"/>
    <property type="match status" value="1"/>
</dbReference>
<gene>
    <name evidence="2" type="ORF">EVG20_g11338</name>
</gene>
<dbReference type="GO" id="GO:0006782">
    <property type="term" value="P:protoporphyrinogen IX biosynthetic process"/>
    <property type="evidence" value="ECO:0007669"/>
    <property type="project" value="UniProtKB-UniPathway"/>
</dbReference>
<dbReference type="PANTHER" id="PTHR12390">
    <property type="entry name" value="UROPORPHYRINOGEN III SYNTHASE"/>
    <property type="match status" value="1"/>
</dbReference>
<evidence type="ECO:0000259" key="1">
    <source>
        <dbReference type="Pfam" id="PF02602"/>
    </source>
</evidence>
<protein>
    <recommendedName>
        <fullName evidence="1">Tetrapyrrole biosynthesis uroporphyrinogen III synthase domain-containing protein</fullName>
    </recommendedName>
</protein>
<dbReference type="PROSITE" id="PS51257">
    <property type="entry name" value="PROKAR_LIPOPROTEIN"/>
    <property type="match status" value="1"/>
</dbReference>
<dbReference type="InterPro" id="IPR039793">
    <property type="entry name" value="UROS/Hem4"/>
</dbReference>
<accession>A0A4Y9XM11</accession>
<dbReference type="GO" id="GO:0004852">
    <property type="term" value="F:uroporphyrinogen-III synthase activity"/>
    <property type="evidence" value="ECO:0007669"/>
    <property type="project" value="InterPro"/>
</dbReference>